<dbReference type="Pfam" id="PF00005">
    <property type="entry name" value="ABC_tran"/>
    <property type="match status" value="4"/>
</dbReference>
<dbReference type="InterPro" id="IPR032781">
    <property type="entry name" value="ABC_tran_Xtn"/>
</dbReference>
<dbReference type="InterPro" id="IPR003593">
    <property type="entry name" value="AAA+_ATPase"/>
</dbReference>
<dbReference type="InterPro" id="IPR003439">
    <property type="entry name" value="ABC_transporter-like_ATP-bd"/>
</dbReference>
<dbReference type="Proteomes" id="UP000247498">
    <property type="component" value="Unassembled WGS sequence"/>
</dbReference>
<comment type="caution">
    <text evidence="6">The sequence shown here is derived from an EMBL/GenBank/DDBJ whole genome shotgun (WGS) entry which is preliminary data.</text>
</comment>
<feature type="compositionally biased region" description="Gly residues" evidence="4">
    <location>
        <begin position="205"/>
        <end position="221"/>
    </location>
</feature>
<feature type="compositionally biased region" description="Basic and acidic residues" evidence="4">
    <location>
        <begin position="407"/>
        <end position="423"/>
    </location>
</feature>
<evidence type="ECO:0000256" key="2">
    <source>
        <dbReference type="ARBA" id="ARBA00022741"/>
    </source>
</evidence>
<evidence type="ECO:0000256" key="4">
    <source>
        <dbReference type="SAM" id="MobiDB-lite"/>
    </source>
</evidence>
<keyword evidence="2" id="KW-0547">Nucleotide-binding</keyword>
<feature type="domain" description="ABC transporter" evidence="5">
    <location>
        <begin position="490"/>
        <end position="778"/>
    </location>
</feature>
<dbReference type="SUPFAM" id="SSF52540">
    <property type="entry name" value="P-loop containing nucleoside triphosphate hydrolases"/>
    <property type="match status" value="2"/>
</dbReference>
<evidence type="ECO:0000313" key="7">
    <source>
        <dbReference type="Proteomes" id="UP000247498"/>
    </source>
</evidence>
<evidence type="ECO:0000256" key="3">
    <source>
        <dbReference type="ARBA" id="ARBA00022840"/>
    </source>
</evidence>
<dbReference type="PROSITE" id="PS00211">
    <property type="entry name" value="ABC_TRANSPORTER_1"/>
    <property type="match status" value="1"/>
</dbReference>
<name>A0A2V0NPX5_9CHLO</name>
<feature type="region of interest" description="Disordered" evidence="4">
    <location>
        <begin position="541"/>
        <end position="566"/>
    </location>
</feature>
<evidence type="ECO:0000313" key="6">
    <source>
        <dbReference type="EMBL" id="GBF89691.1"/>
    </source>
</evidence>
<dbReference type="PANTHER" id="PTHR19211:SF14">
    <property type="entry name" value="ATP-BINDING CASSETTE SUB-FAMILY F MEMBER 1"/>
    <property type="match status" value="1"/>
</dbReference>
<keyword evidence="3" id="KW-0067">ATP-binding</keyword>
<dbReference type="InterPro" id="IPR050611">
    <property type="entry name" value="ABCF"/>
</dbReference>
<dbReference type="AlphaFoldDB" id="A0A2V0NPX5"/>
<proteinExistence type="predicted"/>
<dbReference type="Gene3D" id="3.40.50.300">
    <property type="entry name" value="P-loop containing nucleotide triphosphate hydrolases"/>
    <property type="match status" value="3"/>
</dbReference>
<dbReference type="PROSITE" id="PS50893">
    <property type="entry name" value="ABC_TRANSPORTER_2"/>
    <property type="match status" value="2"/>
</dbReference>
<protein>
    <submittedName>
        <fullName evidence="6">P-loop containing nucleoside triphosphate hydrolase</fullName>
    </submittedName>
</protein>
<dbReference type="FunFam" id="3.40.50.300:FF:000011">
    <property type="entry name" value="Putative ABC transporter ATP-binding component"/>
    <property type="match status" value="1"/>
</dbReference>
<dbReference type="STRING" id="307507.A0A2V0NPX5"/>
<feature type="compositionally biased region" description="Acidic residues" evidence="4">
    <location>
        <begin position="223"/>
        <end position="232"/>
    </location>
</feature>
<dbReference type="SMART" id="SM00382">
    <property type="entry name" value="AAA"/>
    <property type="match status" value="2"/>
</dbReference>
<reference evidence="6 7" key="1">
    <citation type="journal article" date="2018" name="Sci. Rep.">
        <title>Raphidocelis subcapitata (=Pseudokirchneriella subcapitata) provides an insight into genome evolution and environmental adaptations in the Sphaeropleales.</title>
        <authorList>
            <person name="Suzuki S."/>
            <person name="Yamaguchi H."/>
            <person name="Nakajima N."/>
            <person name="Kawachi M."/>
        </authorList>
    </citation>
    <scope>NUCLEOTIDE SEQUENCE [LARGE SCALE GENOMIC DNA]</scope>
    <source>
        <strain evidence="6 7">NIES-35</strain>
    </source>
</reference>
<dbReference type="EMBL" id="BDRX01000012">
    <property type="protein sequence ID" value="GBF89691.1"/>
    <property type="molecule type" value="Genomic_DNA"/>
</dbReference>
<accession>A0A2V0NPX5</accession>
<keyword evidence="1" id="KW-0677">Repeat</keyword>
<dbReference type="GO" id="GO:0016887">
    <property type="term" value="F:ATP hydrolysis activity"/>
    <property type="evidence" value="ECO:0007669"/>
    <property type="project" value="InterPro"/>
</dbReference>
<dbReference type="InterPro" id="IPR027417">
    <property type="entry name" value="P-loop_NTPase"/>
</dbReference>
<dbReference type="OrthoDB" id="2110130at2759"/>
<evidence type="ECO:0000256" key="1">
    <source>
        <dbReference type="ARBA" id="ARBA00022737"/>
    </source>
</evidence>
<feature type="region of interest" description="Disordered" evidence="4">
    <location>
        <begin position="205"/>
        <end position="237"/>
    </location>
</feature>
<dbReference type="InterPro" id="IPR017871">
    <property type="entry name" value="ABC_transporter-like_CS"/>
</dbReference>
<sequence>MASTSAAGAAASSGLVDATTQVSRFHAETLTQVTNGLDLPGVQLAVDFKALLEDAHIQLRPGSRYGLIGRNGVGKSTLLRVMGERTLIGMPSNLRVCYVAQEASGSTERTVLEEVLAVDPQGAALDRQIADLEAALDSGDAATIAAAVAAANAGRAAAEADAAEAIAYKRSGLRGLRARQAAIETQAKARAAAATAAAAAARAARGGGGSASDDGSGGGSDGDSSEAGDEASEQLPPPTLEEAEEAAHELLNELYEAQAEADPDEARARAASILAGLGFDAARQAGPTAALSGGWRMRLALAAALFARPDLLLLDEPTNHLDLEAALWLGAHLSGPACEGLTLVVVSHDRAFLDAVAQDTIVFKDKQLRYWTGNYTAFVAARAAAHAAKATKIAALEKKKKHIEDSIQEQNRKARQAGDDKQLKQAASRRKKLEERFGSDKTENGRRFKLSKHGYFGMSKRPPVVMEQLEKPVEFRLPEPEPIRYSGPLLQLRSVSFRYPGAPSAALRAVTLDVPMGARLALLGPNGAGKSTLLRLIAGTARPTPAGDDDDGGGAGGGGGAARAVGAQGPSKRAAAAARGLAITAAAVPTAKAAAAAVGGAGSVERHANLEIGLFGQHTVEELDLESNALERATAIVPSLREQDARDFLGSFGLGGRLATQPLRTLSGGQRSRAALCFVLLRRPHVLCLDEPTNHLDLDATEGLARALRAYPGAVVLASHDVRFVDEVLGTGDDPVTGGVTGGVTPEIYVVGGGGAKKWTKGGAAEYAATRLEKMQRAAAAGGGGSGGGGARRGG</sequence>
<organism evidence="6 7">
    <name type="scientific">Raphidocelis subcapitata</name>
    <dbReference type="NCBI Taxonomy" id="307507"/>
    <lineage>
        <taxon>Eukaryota</taxon>
        <taxon>Viridiplantae</taxon>
        <taxon>Chlorophyta</taxon>
        <taxon>core chlorophytes</taxon>
        <taxon>Chlorophyceae</taxon>
        <taxon>CS clade</taxon>
        <taxon>Sphaeropleales</taxon>
        <taxon>Selenastraceae</taxon>
        <taxon>Raphidocelis</taxon>
    </lineage>
</organism>
<feature type="compositionally biased region" description="Basic and acidic residues" evidence="4">
    <location>
        <begin position="432"/>
        <end position="444"/>
    </location>
</feature>
<keyword evidence="6" id="KW-0378">Hydrolase</keyword>
<gene>
    <name evidence="6" type="ORF">Rsub_02861</name>
</gene>
<dbReference type="InParanoid" id="A0A2V0NPX5"/>
<keyword evidence="7" id="KW-1185">Reference proteome</keyword>
<evidence type="ECO:0000259" key="5">
    <source>
        <dbReference type="PROSITE" id="PS50893"/>
    </source>
</evidence>
<dbReference type="PANTHER" id="PTHR19211">
    <property type="entry name" value="ATP-BINDING TRANSPORT PROTEIN-RELATED"/>
    <property type="match status" value="1"/>
</dbReference>
<dbReference type="Pfam" id="PF12848">
    <property type="entry name" value="ABC_tran_Xtn"/>
    <property type="match status" value="1"/>
</dbReference>
<feature type="region of interest" description="Disordered" evidence="4">
    <location>
        <begin position="407"/>
        <end position="444"/>
    </location>
</feature>
<feature type="domain" description="ABC transporter" evidence="5">
    <location>
        <begin position="37"/>
        <end position="390"/>
    </location>
</feature>
<dbReference type="GO" id="GO:0005524">
    <property type="term" value="F:ATP binding"/>
    <property type="evidence" value="ECO:0007669"/>
    <property type="project" value="UniProtKB-KW"/>
</dbReference>